<gene>
    <name evidence="4" type="ORF">QEH59_10895</name>
</gene>
<evidence type="ECO:0000313" key="5">
    <source>
        <dbReference type="Proteomes" id="UP001243717"/>
    </source>
</evidence>
<dbReference type="Gene3D" id="3.90.245.10">
    <property type="entry name" value="Ribonucleoside hydrolase-like"/>
    <property type="match status" value="1"/>
</dbReference>
<organism evidence="4 5">
    <name type="scientific">Thalassobacterium sedimentorum</name>
    <dbReference type="NCBI Taxonomy" id="3041258"/>
    <lineage>
        <taxon>Bacteria</taxon>
        <taxon>Pseudomonadati</taxon>
        <taxon>Verrucomicrobiota</taxon>
        <taxon>Opitutia</taxon>
        <taxon>Puniceicoccales</taxon>
        <taxon>Coraliomargaritaceae</taxon>
        <taxon>Thalassobacterium</taxon>
    </lineage>
</organism>
<proteinExistence type="predicted"/>
<dbReference type="Pfam" id="PF01156">
    <property type="entry name" value="IU_nuc_hydro"/>
    <property type="match status" value="1"/>
</dbReference>
<feature type="domain" description="Inosine/uridine-preferring nucleoside hydrolase" evidence="3">
    <location>
        <begin position="9"/>
        <end position="278"/>
    </location>
</feature>
<dbReference type="InterPro" id="IPR023186">
    <property type="entry name" value="IUNH"/>
</dbReference>
<dbReference type="InterPro" id="IPR001910">
    <property type="entry name" value="Inosine/uridine_hydrolase_dom"/>
</dbReference>
<accession>A0ABU1AJD8</accession>
<dbReference type="InterPro" id="IPR036452">
    <property type="entry name" value="Ribo_hydro-like"/>
</dbReference>
<protein>
    <submittedName>
        <fullName evidence="4">Nucleoside hydrolase</fullName>
    </submittedName>
</protein>
<dbReference type="SUPFAM" id="SSF53590">
    <property type="entry name" value="Nucleoside hydrolase"/>
    <property type="match status" value="1"/>
</dbReference>
<reference evidence="4 5" key="1">
    <citation type="submission" date="2023-04" db="EMBL/GenBank/DDBJ databases">
        <title>A novel bacteria isolated from coastal sediment.</title>
        <authorList>
            <person name="Liu X.-J."/>
            <person name="Du Z.-J."/>
        </authorList>
    </citation>
    <scope>NUCLEOTIDE SEQUENCE [LARGE SCALE GENOMIC DNA]</scope>
    <source>
        <strain evidence="4 5">SDUM461004</strain>
    </source>
</reference>
<dbReference type="PANTHER" id="PTHR12304:SF4">
    <property type="entry name" value="URIDINE NUCLEOSIDASE"/>
    <property type="match status" value="1"/>
</dbReference>
<dbReference type="PANTHER" id="PTHR12304">
    <property type="entry name" value="INOSINE-URIDINE PREFERRING NUCLEOSIDE HYDROLASE"/>
    <property type="match status" value="1"/>
</dbReference>
<sequence>MHNVTRFRVVLDTDTFNEVDDQFTLAYAFLSPDQINLEACYAAPFLNARSLSAEDGMEKSYQEIHVVSNLLKTNFDGHIFRGATHFLESKERPVESDATRDLIARAMQSSQEDPLHVVGIAAATNLASALIIEPRIKEFVRFYWLGGSPLYWRTADEFNLKQDVLSAQVLFESGVDLTLIPCKNVAEHMRVSSADLKDALLSPNPLCDFLLQRFDQYMEEKDFLSKPLWDVVAMALLVNPDWVPCDGVDSPLLRDDKTWGGCVHGHKIKVAREIRRDAIFRDLCRKLNEFS</sequence>
<evidence type="ECO:0000256" key="2">
    <source>
        <dbReference type="ARBA" id="ARBA00023295"/>
    </source>
</evidence>
<name>A0ABU1AJD8_9BACT</name>
<dbReference type="Proteomes" id="UP001243717">
    <property type="component" value="Unassembled WGS sequence"/>
</dbReference>
<evidence type="ECO:0000259" key="3">
    <source>
        <dbReference type="Pfam" id="PF01156"/>
    </source>
</evidence>
<evidence type="ECO:0000313" key="4">
    <source>
        <dbReference type="EMBL" id="MDQ8194936.1"/>
    </source>
</evidence>
<dbReference type="EMBL" id="JARXIC010000016">
    <property type="protein sequence ID" value="MDQ8194936.1"/>
    <property type="molecule type" value="Genomic_DNA"/>
</dbReference>
<comment type="caution">
    <text evidence="4">The sequence shown here is derived from an EMBL/GenBank/DDBJ whole genome shotgun (WGS) entry which is preliminary data.</text>
</comment>
<dbReference type="GO" id="GO:0016787">
    <property type="term" value="F:hydrolase activity"/>
    <property type="evidence" value="ECO:0007669"/>
    <property type="project" value="UniProtKB-KW"/>
</dbReference>
<evidence type="ECO:0000256" key="1">
    <source>
        <dbReference type="ARBA" id="ARBA00022801"/>
    </source>
</evidence>
<keyword evidence="1 4" id="KW-0378">Hydrolase</keyword>
<keyword evidence="5" id="KW-1185">Reference proteome</keyword>
<keyword evidence="2" id="KW-0326">Glycosidase</keyword>
<dbReference type="RefSeq" id="WP_308985455.1">
    <property type="nucleotide sequence ID" value="NZ_JARXIC010000016.1"/>
</dbReference>